<proteinExistence type="evidence at transcript level"/>
<dbReference type="GeneID" id="107007059"/>
<evidence type="ECO:0000313" key="6">
    <source>
        <dbReference type="Proteomes" id="UP000694930"/>
    </source>
</evidence>
<keyword evidence="4 5" id="KW-0012">Acyltransferase</keyword>
<reference evidence="6" key="1">
    <citation type="journal article" date="2014" name="Nat. Genet.">
        <title>The genome of the stress-tolerant wild tomato species Solanum pennellii.</title>
        <authorList>
            <person name="Bolger A."/>
            <person name="Scossa F."/>
            <person name="Bolger M.E."/>
            <person name="Lanz C."/>
            <person name="Maumus F."/>
            <person name="Tohge T."/>
            <person name="Quesneville H."/>
            <person name="Alseekh S."/>
            <person name="Sorensen I."/>
            <person name="Lichtenstein G."/>
            <person name="Fich E.A."/>
            <person name="Conte M."/>
            <person name="Keller H."/>
            <person name="Schneeberger K."/>
            <person name="Schwacke R."/>
            <person name="Ofner I."/>
            <person name="Vrebalov J."/>
            <person name="Xu Y."/>
            <person name="Osorio S."/>
            <person name="Aflitos S.A."/>
            <person name="Schijlen E."/>
            <person name="Jimenez-Gomez J.M."/>
            <person name="Ryngajllo M."/>
            <person name="Kimura S."/>
            <person name="Kumar R."/>
            <person name="Koenig D."/>
            <person name="Headland L.R."/>
            <person name="Maloof J.N."/>
            <person name="Sinha N."/>
            <person name="van Ham R.C."/>
            <person name="Lankhorst R.K."/>
            <person name="Mao L."/>
            <person name="Vogel A."/>
            <person name="Arsova B."/>
            <person name="Panstruga R."/>
            <person name="Fei Z."/>
            <person name="Rose J.K."/>
            <person name="Zamir D."/>
            <person name="Carrari F."/>
            <person name="Giovannoni J.J."/>
            <person name="Weigel D."/>
            <person name="Usadel B."/>
            <person name="Fernie A.R."/>
        </authorList>
    </citation>
    <scope>NUCLEOTIDE SEQUENCE [LARGE SCALE GENOMIC DNA]</scope>
</reference>
<evidence type="ECO:0000256" key="2">
    <source>
        <dbReference type="ARBA" id="ARBA00009861"/>
    </source>
</evidence>
<evidence type="ECO:0000313" key="5">
    <source>
        <dbReference type="EMBL" id="ALU64004.1"/>
    </source>
</evidence>
<evidence type="ECO:0000313" key="7">
    <source>
        <dbReference type="RefSeq" id="XP_015061012.1"/>
    </source>
</evidence>
<dbReference type="Gene3D" id="3.30.559.10">
    <property type="entry name" value="Chloramphenicol acetyltransferase-like domain"/>
    <property type="match status" value="2"/>
</dbReference>
<reference evidence="7" key="3">
    <citation type="submission" date="2025-05" db="UniProtKB">
        <authorList>
            <consortium name="RefSeq"/>
        </authorList>
    </citation>
    <scope>IDENTIFICATION</scope>
</reference>
<evidence type="ECO:0000256" key="1">
    <source>
        <dbReference type="ARBA" id="ARBA00004913"/>
    </source>
</evidence>
<dbReference type="Proteomes" id="UP000694930">
    <property type="component" value="Chromosome 12"/>
</dbReference>
<dbReference type="AlphaFoldDB" id="A0A0U2YTZ7"/>
<dbReference type="OrthoDB" id="1862401at2759"/>
<dbReference type="PANTHER" id="PTHR31623:SF88">
    <property type="entry name" value="ACYLSUGAR ACYLTRANSFERASE 3-LIKE"/>
    <property type="match status" value="1"/>
</dbReference>
<reference evidence="5" key="2">
    <citation type="submission" date="2015-08" db="EMBL/GenBank/DDBJ databases">
        <title>In vitro reconstruction of acylsugar biosynthesis pathway in tomatoes.</title>
        <authorList>
            <person name="Fan P."/>
            <person name="Miller A.M."/>
            <person name="Schilmiller A.L."/>
            <person name="Last R.L."/>
        </authorList>
    </citation>
    <scope>NUCLEOTIDE SEQUENCE</scope>
</reference>
<keyword evidence="3 5" id="KW-0808">Transferase</keyword>
<organism evidence="5">
    <name type="scientific">Solanum pennellii</name>
    <name type="common">Tomato</name>
    <name type="synonym">Lycopersicon pennellii</name>
    <dbReference type="NCBI Taxonomy" id="28526"/>
    <lineage>
        <taxon>Eukaryota</taxon>
        <taxon>Viridiplantae</taxon>
        <taxon>Streptophyta</taxon>
        <taxon>Embryophyta</taxon>
        <taxon>Tracheophyta</taxon>
        <taxon>Spermatophyta</taxon>
        <taxon>Magnoliopsida</taxon>
        <taxon>eudicotyledons</taxon>
        <taxon>Gunneridae</taxon>
        <taxon>Pentapetalae</taxon>
        <taxon>asterids</taxon>
        <taxon>lamiids</taxon>
        <taxon>Solanales</taxon>
        <taxon>Solanaceae</taxon>
        <taxon>Solanoideae</taxon>
        <taxon>Solaneae</taxon>
        <taxon>Solanum</taxon>
        <taxon>Solanum subgen. Lycopersicon</taxon>
    </lineage>
</organism>
<evidence type="ECO:0000256" key="3">
    <source>
        <dbReference type="ARBA" id="ARBA00022679"/>
    </source>
</evidence>
<sequence length="427" mass="47574">MSASRLVSLSRKIIKPSSPTPLSHRIHKLSLMDQMGTHSYMAALLFYPKQNTTTSMPEPTKISQVLEKSLSKVLTSYYPFAGQVRDNSFVECNDIGADLSQVRIDCPMSSIFDHPRTYIDNLVLPFDPWFPSTDSLVAAKLCHFECGGVALGVCLSHKVSDGYSLGKFLKDWSMVARDSEAKLSLLFNGSSIFKPSNSSSFQVVADPPLYKNESKRFHFTASNLKSLKSLISSSADSATQICPTTVEAITAFIYRCVSTPQSLLIQAVDQRGTSNDALVPADLTGNAILPFVVSATNKEEMNLERLVSELRKGKEKIQDMLKYIESEEFLCSMVSDIARELNERTSNNDIPMYRFSSLRRFPSNDINFGWGRPRQVDFSTYPMNMFILMDNQNGDGVEVIASLQDGELSALERNDEFLQFASPCLGF</sequence>
<name>A0A0U2YTZ7_SOLPN</name>
<keyword evidence="6" id="KW-1185">Reference proteome</keyword>
<comment type="similarity">
    <text evidence="2">Belongs to the plant acyltransferase family.</text>
</comment>
<dbReference type="GO" id="GO:0016746">
    <property type="term" value="F:acyltransferase activity"/>
    <property type="evidence" value="ECO:0007669"/>
    <property type="project" value="UniProtKB-KW"/>
</dbReference>
<dbReference type="Pfam" id="PF02458">
    <property type="entry name" value="Transferase"/>
    <property type="match status" value="1"/>
</dbReference>
<comment type="pathway">
    <text evidence="1">Alkaloid biosynthesis.</text>
</comment>
<dbReference type="KEGG" id="spen:107007059"/>
<dbReference type="RefSeq" id="XP_015061012.1">
    <property type="nucleotide sequence ID" value="XM_015205526.2"/>
</dbReference>
<evidence type="ECO:0000256" key="4">
    <source>
        <dbReference type="ARBA" id="ARBA00023315"/>
    </source>
</evidence>
<dbReference type="InterPro" id="IPR023213">
    <property type="entry name" value="CAT-like_dom_sf"/>
</dbReference>
<gene>
    <name evidence="5" type="primary">ASAT1</name>
    <name evidence="7" type="synonym">LOC107007059</name>
</gene>
<dbReference type="PANTHER" id="PTHR31623">
    <property type="entry name" value="F21J9.9"/>
    <property type="match status" value="1"/>
</dbReference>
<accession>A0A0U2YTZ7</accession>
<protein>
    <submittedName>
        <fullName evidence="5">Acylsugar acyltransferase 1</fullName>
    </submittedName>
    <submittedName>
        <fullName evidence="7">Acylsugar acyltransferase 3-like</fullName>
    </submittedName>
</protein>
<dbReference type="EMBL" id="KT359556">
    <property type="protein sequence ID" value="ALU64004.1"/>
    <property type="molecule type" value="mRNA"/>
</dbReference>